<dbReference type="InterPro" id="IPR029058">
    <property type="entry name" value="AB_hydrolase_fold"/>
</dbReference>
<gene>
    <name evidence="2" type="ORF">FSZ31_05585</name>
</gene>
<comment type="caution">
    <text evidence="2">The sequence shown here is derived from an EMBL/GenBank/DDBJ whole genome shotgun (WGS) entry which is preliminary data.</text>
</comment>
<evidence type="ECO:0000259" key="1">
    <source>
        <dbReference type="Pfam" id="PF02129"/>
    </source>
</evidence>
<dbReference type="RefSeq" id="WP_147122082.1">
    <property type="nucleotide sequence ID" value="NZ_VOPY01000001.1"/>
</dbReference>
<sequence length="218" mass="24142">MPDVIFPGPEGRLEGRFSPPPRPRAPIAMILHPHPQSGGTMNDRVTLALYKTFARRGFGVLRFNFRGVGRSQGTFDNGIGELSDAASALDWVQSFHPEASTTWVGGFGFGALIGMQLLMRRPEIRGFISVAPPANMYDFSFLAPCPASGTMVQGAVDEVVTPGSVEKLVEKLRTQKHITIHHDVIPRANHFFENEFDDMMKSVDNYLDMRLDPNCPIK</sequence>
<protein>
    <submittedName>
        <fullName evidence="2">Alpha/beta hydrolase</fullName>
    </submittedName>
</protein>
<dbReference type="Gene3D" id="3.40.50.1820">
    <property type="entry name" value="alpha/beta hydrolase"/>
    <property type="match status" value="1"/>
</dbReference>
<organism evidence="2 3">
    <name type="scientific">Flavisphingopyxis soli</name>
    <dbReference type="NCBI Taxonomy" id="2601267"/>
    <lineage>
        <taxon>Bacteria</taxon>
        <taxon>Pseudomonadati</taxon>
        <taxon>Pseudomonadota</taxon>
        <taxon>Alphaproteobacteria</taxon>
        <taxon>Sphingomonadales</taxon>
        <taxon>Sphingopyxidaceae</taxon>
        <taxon>Flavisphingopyxis</taxon>
    </lineage>
</organism>
<name>A0A5C6UNP0_9SPHN</name>
<dbReference type="InterPro" id="IPR000383">
    <property type="entry name" value="Xaa-Pro-like_dom"/>
</dbReference>
<dbReference type="AlphaFoldDB" id="A0A5C6UNP0"/>
<dbReference type="PANTHER" id="PTHR42103:SF2">
    <property type="entry name" value="AB HYDROLASE-1 DOMAIN-CONTAINING PROTEIN"/>
    <property type="match status" value="1"/>
</dbReference>
<keyword evidence="3" id="KW-1185">Reference proteome</keyword>
<dbReference type="EMBL" id="VOPY01000001">
    <property type="protein sequence ID" value="TXC74184.1"/>
    <property type="molecule type" value="Genomic_DNA"/>
</dbReference>
<dbReference type="SUPFAM" id="SSF53474">
    <property type="entry name" value="alpha/beta-Hydrolases"/>
    <property type="match status" value="1"/>
</dbReference>
<dbReference type="GO" id="GO:0016787">
    <property type="term" value="F:hydrolase activity"/>
    <property type="evidence" value="ECO:0007669"/>
    <property type="project" value="UniProtKB-KW"/>
</dbReference>
<dbReference type="Pfam" id="PF02129">
    <property type="entry name" value="Peptidase_S15"/>
    <property type="match status" value="1"/>
</dbReference>
<feature type="domain" description="Xaa-Pro dipeptidyl-peptidase-like" evidence="1">
    <location>
        <begin position="23"/>
        <end position="138"/>
    </location>
</feature>
<dbReference type="PANTHER" id="PTHR42103">
    <property type="entry name" value="ALPHA/BETA-HYDROLASES SUPERFAMILY PROTEIN"/>
    <property type="match status" value="1"/>
</dbReference>
<reference evidence="2 3" key="1">
    <citation type="submission" date="2019-08" db="EMBL/GenBank/DDBJ databases">
        <title>Sphingorhabdus soil sp. nov., isolated from arctic soil.</title>
        <authorList>
            <person name="Liu Y."/>
        </authorList>
    </citation>
    <scope>NUCLEOTIDE SEQUENCE [LARGE SCALE GENOMIC DNA]</scope>
    <source>
        <strain evidence="2 3">D-2Q-5-6</strain>
    </source>
</reference>
<keyword evidence="2" id="KW-0378">Hydrolase</keyword>
<accession>A0A5C6UNP0</accession>
<proteinExistence type="predicted"/>
<dbReference type="OrthoDB" id="9800435at2"/>
<dbReference type="Proteomes" id="UP000321129">
    <property type="component" value="Unassembled WGS sequence"/>
</dbReference>
<evidence type="ECO:0000313" key="2">
    <source>
        <dbReference type="EMBL" id="TXC74184.1"/>
    </source>
</evidence>
<evidence type="ECO:0000313" key="3">
    <source>
        <dbReference type="Proteomes" id="UP000321129"/>
    </source>
</evidence>